<organism evidence="2 3">
    <name type="scientific">Lentinula boryana</name>
    <dbReference type="NCBI Taxonomy" id="40481"/>
    <lineage>
        <taxon>Eukaryota</taxon>
        <taxon>Fungi</taxon>
        <taxon>Dikarya</taxon>
        <taxon>Basidiomycota</taxon>
        <taxon>Agaricomycotina</taxon>
        <taxon>Agaricomycetes</taxon>
        <taxon>Agaricomycetidae</taxon>
        <taxon>Agaricales</taxon>
        <taxon>Marasmiineae</taxon>
        <taxon>Omphalotaceae</taxon>
        <taxon>Lentinula</taxon>
    </lineage>
</organism>
<keyword evidence="1" id="KW-0812">Transmembrane</keyword>
<gene>
    <name evidence="2" type="ORF">F5050DRAFT_1726377</name>
</gene>
<sequence>MFVICTYVHAKRKEKKDKESWICCTCGYMAMYPLSMVHGSLKALSYIYIYASLMVQSSFWFLVPYNKTKQS</sequence>
<feature type="transmembrane region" description="Helical" evidence="1">
    <location>
        <begin position="47"/>
        <end position="65"/>
    </location>
</feature>
<name>A0ABQ8QRU1_9AGAR</name>
<keyword evidence="3" id="KW-1185">Reference proteome</keyword>
<keyword evidence="1" id="KW-0472">Membrane</keyword>
<keyword evidence="1" id="KW-1133">Transmembrane helix</keyword>
<protein>
    <submittedName>
        <fullName evidence="2">Uncharacterized protein</fullName>
    </submittedName>
</protein>
<evidence type="ECO:0000313" key="3">
    <source>
        <dbReference type="Proteomes" id="UP001163828"/>
    </source>
</evidence>
<dbReference type="Proteomes" id="UP001163828">
    <property type="component" value="Unassembled WGS sequence"/>
</dbReference>
<evidence type="ECO:0000313" key="2">
    <source>
        <dbReference type="EMBL" id="KAJ4001234.1"/>
    </source>
</evidence>
<accession>A0ABQ8QRU1</accession>
<feature type="transmembrane region" description="Helical" evidence="1">
    <location>
        <begin position="21"/>
        <end position="41"/>
    </location>
</feature>
<comment type="caution">
    <text evidence="2">The sequence shown here is derived from an EMBL/GenBank/DDBJ whole genome shotgun (WGS) entry which is preliminary data.</text>
</comment>
<evidence type="ECO:0000256" key="1">
    <source>
        <dbReference type="SAM" id="Phobius"/>
    </source>
</evidence>
<dbReference type="EMBL" id="MU790512">
    <property type="protein sequence ID" value="KAJ4001234.1"/>
    <property type="molecule type" value="Genomic_DNA"/>
</dbReference>
<reference evidence="2" key="1">
    <citation type="submission" date="2022-08" db="EMBL/GenBank/DDBJ databases">
        <authorList>
            <consortium name="DOE Joint Genome Institute"/>
            <person name="Min B."/>
            <person name="Riley R."/>
            <person name="Sierra-Patev S."/>
            <person name="Naranjo-Ortiz M."/>
            <person name="Looney B."/>
            <person name="Konkel Z."/>
            <person name="Slot J.C."/>
            <person name="Sakamoto Y."/>
            <person name="Steenwyk J.L."/>
            <person name="Rokas A."/>
            <person name="Carro J."/>
            <person name="Camarero S."/>
            <person name="Ferreira P."/>
            <person name="Molpeceres G."/>
            <person name="Ruiz-Duenas F.J."/>
            <person name="Serrano A."/>
            <person name="Henrissat B."/>
            <person name="Drula E."/>
            <person name="Hughes K.W."/>
            <person name="Mata J.L."/>
            <person name="Ishikawa N.K."/>
            <person name="Vargas-Isla R."/>
            <person name="Ushijima S."/>
            <person name="Smith C.A."/>
            <person name="Ahrendt S."/>
            <person name="Andreopoulos W."/>
            <person name="He G."/>
            <person name="Labutti K."/>
            <person name="Lipzen A."/>
            <person name="Ng V."/>
            <person name="Sandor L."/>
            <person name="Barry K."/>
            <person name="Martinez A.T."/>
            <person name="Xiao Y."/>
            <person name="Gibbons J.G."/>
            <person name="Terashima K."/>
            <person name="Hibbett D.S."/>
            <person name="Grigoriev I.V."/>
        </authorList>
    </citation>
    <scope>NUCLEOTIDE SEQUENCE</scope>
    <source>
        <strain evidence="2">TFB10827</strain>
    </source>
</reference>
<proteinExistence type="predicted"/>